<reference evidence="2" key="2">
    <citation type="journal article" date="2015" name="Data Brief">
        <title>Shoot transcriptome of the giant reed, Arundo donax.</title>
        <authorList>
            <person name="Barrero R.A."/>
            <person name="Guerrero F.D."/>
            <person name="Moolhuijzen P."/>
            <person name="Goolsby J.A."/>
            <person name="Tidwell J."/>
            <person name="Bellgard S.E."/>
            <person name="Bellgard M.I."/>
        </authorList>
    </citation>
    <scope>NUCLEOTIDE SEQUENCE</scope>
    <source>
        <tissue evidence="2">Shoot tissue taken approximately 20 cm above the soil surface</tissue>
    </source>
</reference>
<accession>A0A0A9ECD6</accession>
<protein>
    <submittedName>
        <fullName evidence="2">Uncharacterized protein</fullName>
    </submittedName>
</protein>
<dbReference type="EMBL" id="GBRH01204228">
    <property type="protein sequence ID" value="JAD93667.1"/>
    <property type="molecule type" value="Transcribed_RNA"/>
</dbReference>
<reference evidence="2" key="1">
    <citation type="submission" date="2014-09" db="EMBL/GenBank/DDBJ databases">
        <authorList>
            <person name="Magalhaes I.L.F."/>
            <person name="Oliveira U."/>
            <person name="Santos F.R."/>
            <person name="Vidigal T.H.D.A."/>
            <person name="Brescovit A.D."/>
            <person name="Santos A.J."/>
        </authorList>
    </citation>
    <scope>NUCLEOTIDE SEQUENCE</scope>
    <source>
        <tissue evidence="2">Shoot tissue taken approximately 20 cm above the soil surface</tissue>
    </source>
</reference>
<name>A0A0A9ECD6_ARUDO</name>
<evidence type="ECO:0000256" key="1">
    <source>
        <dbReference type="SAM" id="MobiDB-lite"/>
    </source>
</evidence>
<sequence>MPDICSPRRKEARSRRWYERTLLWNPYASLVNTNAANASCIHHPTHREEEASTPLPVQGRSPGGVRLSRGTQSSGFEGKRVPTGYGSHARGVGQTSDVRC</sequence>
<proteinExistence type="predicted"/>
<feature type="region of interest" description="Disordered" evidence="1">
    <location>
        <begin position="44"/>
        <end position="100"/>
    </location>
</feature>
<organism evidence="2">
    <name type="scientific">Arundo donax</name>
    <name type="common">Giant reed</name>
    <name type="synonym">Donax arundinaceus</name>
    <dbReference type="NCBI Taxonomy" id="35708"/>
    <lineage>
        <taxon>Eukaryota</taxon>
        <taxon>Viridiplantae</taxon>
        <taxon>Streptophyta</taxon>
        <taxon>Embryophyta</taxon>
        <taxon>Tracheophyta</taxon>
        <taxon>Spermatophyta</taxon>
        <taxon>Magnoliopsida</taxon>
        <taxon>Liliopsida</taxon>
        <taxon>Poales</taxon>
        <taxon>Poaceae</taxon>
        <taxon>PACMAD clade</taxon>
        <taxon>Arundinoideae</taxon>
        <taxon>Arundineae</taxon>
        <taxon>Arundo</taxon>
    </lineage>
</organism>
<evidence type="ECO:0000313" key="2">
    <source>
        <dbReference type="EMBL" id="JAD93667.1"/>
    </source>
</evidence>
<dbReference type="AlphaFoldDB" id="A0A0A9ECD6"/>